<accession>A0A6B9L8S1</accession>
<protein>
    <submittedName>
        <fullName evidence="1">Uncharacterized protein</fullName>
    </submittedName>
</protein>
<proteinExistence type="predicted"/>
<dbReference type="RefSeq" id="YP_010063074.1">
    <property type="nucleotide sequence ID" value="NC_054801.1"/>
</dbReference>
<name>A0A6B9L8S1_9CAUD</name>
<reference evidence="1 2" key="1">
    <citation type="submission" date="2019-12" db="EMBL/GenBank/DDBJ databases">
        <authorList>
            <person name="Riley H.L."/>
            <person name="Garlena R.A."/>
            <person name="Russell D.A."/>
            <person name="Pope W.H."/>
            <person name="Jacobs-Sera D."/>
            <person name="Hatfull G.F."/>
        </authorList>
    </citation>
    <scope>NUCLEOTIDE SEQUENCE [LARGE SCALE GENOMIC DNA]</scope>
</reference>
<evidence type="ECO:0000313" key="1">
    <source>
        <dbReference type="EMBL" id="QHB38110.1"/>
    </source>
</evidence>
<keyword evidence="2" id="KW-1185">Reference proteome</keyword>
<dbReference type="EMBL" id="MN813697">
    <property type="protein sequence ID" value="QHB38110.1"/>
    <property type="molecule type" value="Genomic_DNA"/>
</dbReference>
<dbReference type="Proteomes" id="UP000464282">
    <property type="component" value="Segment"/>
</dbReference>
<evidence type="ECO:0000313" key="2">
    <source>
        <dbReference type="Proteomes" id="UP000464282"/>
    </source>
</evidence>
<dbReference type="KEGG" id="vg:64946872"/>
<organism evidence="1 2">
    <name type="scientific">Mycobacterium phage Noelle</name>
    <dbReference type="NCBI Taxonomy" id="2572317"/>
    <lineage>
        <taxon>Viruses</taxon>
        <taxon>Duplodnaviria</taxon>
        <taxon>Heunggongvirae</taxon>
        <taxon>Uroviricota</taxon>
        <taxon>Caudoviricetes</taxon>
        <taxon>Backyardiganvirus</taxon>
        <taxon>Backyardiganvirus noelle</taxon>
    </lineage>
</organism>
<sequence length="46" mass="5275">MARRGRHGALMLHCSCGYAGFTTEVSEHIEWEHTHNNDHSHQLMEG</sequence>
<gene>
    <name evidence="1" type="primary">83</name>
    <name evidence="1" type="ORF">SEA_NOELLE_83</name>
</gene>
<dbReference type="GeneID" id="64946872"/>